<gene>
    <name evidence="1" type="ORF">FJY68_06405</name>
</gene>
<dbReference type="AlphaFoldDB" id="A0A938BRB9"/>
<dbReference type="Proteomes" id="UP000779900">
    <property type="component" value="Unassembled WGS sequence"/>
</dbReference>
<organism evidence="1 2">
    <name type="scientific">candidate division WOR-3 bacterium</name>
    <dbReference type="NCBI Taxonomy" id="2052148"/>
    <lineage>
        <taxon>Bacteria</taxon>
        <taxon>Bacteria division WOR-3</taxon>
    </lineage>
</organism>
<name>A0A938BRB9_UNCW3</name>
<dbReference type="EMBL" id="VGIR01000031">
    <property type="protein sequence ID" value="MBM3331470.1"/>
    <property type="molecule type" value="Genomic_DNA"/>
</dbReference>
<comment type="caution">
    <text evidence="1">The sequence shown here is derived from an EMBL/GenBank/DDBJ whole genome shotgun (WGS) entry which is preliminary data.</text>
</comment>
<proteinExistence type="predicted"/>
<reference evidence="1" key="1">
    <citation type="submission" date="2019-03" db="EMBL/GenBank/DDBJ databases">
        <title>Lake Tanganyika Metagenome-Assembled Genomes (MAGs).</title>
        <authorList>
            <person name="Tran P."/>
        </authorList>
    </citation>
    <scope>NUCLEOTIDE SEQUENCE</scope>
    <source>
        <strain evidence="1">K_DeepCast_150m_m2_040</strain>
    </source>
</reference>
<evidence type="ECO:0000313" key="2">
    <source>
        <dbReference type="Proteomes" id="UP000779900"/>
    </source>
</evidence>
<sequence length="104" mass="12069">MLPNAVPSDYRGNGRHVEVYRYAARDGRGQCSLLITELPCWPRGFVATVLYLRETELGTRELTTKTLPIQPDVRTARNEAESWIRSNLFSHFDIYGSRERRRRG</sequence>
<evidence type="ECO:0000313" key="1">
    <source>
        <dbReference type="EMBL" id="MBM3331470.1"/>
    </source>
</evidence>
<protein>
    <submittedName>
        <fullName evidence="1">Uncharacterized protein</fullName>
    </submittedName>
</protein>
<accession>A0A938BRB9</accession>